<dbReference type="GO" id="GO:0005634">
    <property type="term" value="C:nucleus"/>
    <property type="evidence" value="ECO:0007669"/>
    <property type="project" value="TreeGrafter"/>
</dbReference>
<evidence type="ECO:0000313" key="6">
    <source>
        <dbReference type="Proteomes" id="UP000297299"/>
    </source>
</evidence>
<dbReference type="InterPro" id="IPR010286">
    <property type="entry name" value="METTL16/RlmF"/>
</dbReference>
<dbReference type="PANTHER" id="PTHR13393">
    <property type="entry name" value="SAM-DEPENDENT METHYLTRANSFERASE"/>
    <property type="match status" value="1"/>
</dbReference>
<gene>
    <name evidence="5" type="ORF">BOTCAL_0260g00110</name>
</gene>
<dbReference type="Proteomes" id="UP000297299">
    <property type="component" value="Unassembled WGS sequence"/>
</dbReference>
<feature type="region of interest" description="Disordered" evidence="3">
    <location>
        <begin position="248"/>
        <end position="290"/>
    </location>
</feature>
<feature type="compositionally biased region" description="Basic and acidic residues" evidence="3">
    <location>
        <begin position="260"/>
        <end position="290"/>
    </location>
</feature>
<dbReference type="OrthoDB" id="514248at2759"/>
<dbReference type="SUPFAM" id="SSF52949">
    <property type="entry name" value="Macro domain-like"/>
    <property type="match status" value="1"/>
</dbReference>
<feature type="domain" description="Macro" evidence="4">
    <location>
        <begin position="38"/>
        <end position="220"/>
    </location>
</feature>
<dbReference type="Pfam" id="PF05971">
    <property type="entry name" value="Methyltransf_10"/>
    <property type="match status" value="1"/>
</dbReference>
<keyword evidence="2" id="KW-0808">Transferase</keyword>
<evidence type="ECO:0000256" key="2">
    <source>
        <dbReference type="ARBA" id="ARBA00022679"/>
    </source>
</evidence>
<accession>A0A4Y8CYT3</accession>
<dbReference type="InterPro" id="IPR002589">
    <property type="entry name" value="Macro_dom"/>
</dbReference>
<protein>
    <recommendedName>
        <fullName evidence="4">Macro domain-containing protein</fullName>
    </recommendedName>
</protein>
<dbReference type="Pfam" id="PF01661">
    <property type="entry name" value="Macro"/>
    <property type="match status" value="1"/>
</dbReference>
<evidence type="ECO:0000256" key="3">
    <source>
        <dbReference type="SAM" id="MobiDB-lite"/>
    </source>
</evidence>
<dbReference type="FunFam" id="3.40.50.150:FF:000813">
    <property type="match status" value="1"/>
</dbReference>
<dbReference type="InterPro" id="IPR029063">
    <property type="entry name" value="SAM-dependent_MTases_sf"/>
</dbReference>
<name>A0A4Y8CYT3_9HELO</name>
<keyword evidence="6" id="KW-1185">Reference proteome</keyword>
<dbReference type="PANTHER" id="PTHR13393:SF0">
    <property type="entry name" value="RNA N6-ADENOSINE-METHYLTRANSFERASE METTL16"/>
    <property type="match status" value="1"/>
</dbReference>
<proteinExistence type="predicted"/>
<organism evidence="5 6">
    <name type="scientific">Botryotinia calthae</name>
    <dbReference type="NCBI Taxonomy" id="38488"/>
    <lineage>
        <taxon>Eukaryota</taxon>
        <taxon>Fungi</taxon>
        <taxon>Dikarya</taxon>
        <taxon>Ascomycota</taxon>
        <taxon>Pezizomycotina</taxon>
        <taxon>Leotiomycetes</taxon>
        <taxon>Helotiales</taxon>
        <taxon>Sclerotiniaceae</taxon>
        <taxon>Botryotinia</taxon>
    </lineage>
</organism>
<reference evidence="5 6" key="1">
    <citation type="submission" date="2017-11" db="EMBL/GenBank/DDBJ databases">
        <title>Comparative genomics of Botrytis spp.</title>
        <authorList>
            <person name="Valero-Jimenez C.A."/>
            <person name="Tapia P."/>
            <person name="Veloso J."/>
            <person name="Silva-Moreno E."/>
            <person name="Staats M."/>
            <person name="Valdes J.H."/>
            <person name="Van Kan J.A.L."/>
        </authorList>
    </citation>
    <scope>NUCLEOTIDE SEQUENCE [LARGE SCALE GENOMIC DNA]</scope>
    <source>
        <strain evidence="5 6">MUCL2830</strain>
    </source>
</reference>
<sequence length="720" mass="79469">MIRSKTIMSIISATEIPTVSLLYHLKKLAPYKTTDADELPPTPNQFFNDRIGLIRGDITHLEVDAIVNAANNSLLGGGGVDGAIHRAAGPDLLRECRTLNGCRTGSAKITDAYELPCKKVIHAVGPVYDSYNPKVSEQNLEGCYSTSLDLAVENGCKTIAFSALSTGVYGYNSDEAAPVALMTVRRFLESKKGEKMEKIIFCTFVPKDVAAYNEWIPRIFPTAESNADDDWEEVDEVEYAENGAVLAKGTGSAKGGSEASKVELPEVPTKEPVEDEEPAAKKQKSGDDKNYSKMSAAANIYKEDIDFVALGNEDPDFGKSNGQLDFSDPKSVQQLTKSLLKRDFGLNLTLPEDRLCPPVPNRLNYIVWLQELIDTSSDDYTDSYNPNRQVHGLDIGTGASCIYPLLGCAQRASWRFTGTDIDDRSIAFARTNVQSNGLQTRIQLIQTKSNGPLIPLDETGCDSLEFTLCNPPFYTSAEDLISSASLKQRPPFTACTGSETEMVCEGGEVSFVSRMIVESLQLRNGVQWYTSMLGKFSSLSKVIEQLKEYKVDNYAVTEFVQGTRTRRWAVAWSFNDRRPSVAVCRGCKSLQKSLLPFPAEQTITVSIHDKAVIAARLHDILSKLITLWSWEPATFVGTGFCEKAVWSRASRRHLNKTNDEKSNVASKILPGDMAFGFKISFGDPEEESPGTKVVIRWLKGHDSVLFESFCGMIKRKLQDM</sequence>
<dbReference type="Gene3D" id="3.40.220.10">
    <property type="entry name" value="Leucine Aminopeptidase, subunit E, domain 1"/>
    <property type="match status" value="1"/>
</dbReference>
<dbReference type="SUPFAM" id="SSF53335">
    <property type="entry name" value="S-adenosyl-L-methionine-dependent methyltransferases"/>
    <property type="match status" value="1"/>
</dbReference>
<dbReference type="Gene3D" id="3.40.50.150">
    <property type="entry name" value="Vaccinia Virus protein VP39"/>
    <property type="match status" value="1"/>
</dbReference>
<dbReference type="GO" id="GO:0008168">
    <property type="term" value="F:methyltransferase activity"/>
    <property type="evidence" value="ECO:0007669"/>
    <property type="project" value="UniProtKB-KW"/>
</dbReference>
<evidence type="ECO:0000256" key="1">
    <source>
        <dbReference type="ARBA" id="ARBA00022603"/>
    </source>
</evidence>
<dbReference type="SMART" id="SM00506">
    <property type="entry name" value="A1pp"/>
    <property type="match status" value="1"/>
</dbReference>
<dbReference type="CDD" id="cd02908">
    <property type="entry name" value="Macro_OAADPr_deacetylase"/>
    <property type="match status" value="1"/>
</dbReference>
<evidence type="ECO:0000259" key="4">
    <source>
        <dbReference type="PROSITE" id="PS51154"/>
    </source>
</evidence>
<dbReference type="GO" id="GO:0070475">
    <property type="term" value="P:rRNA base methylation"/>
    <property type="evidence" value="ECO:0007669"/>
    <property type="project" value="TreeGrafter"/>
</dbReference>
<dbReference type="NCBIfam" id="NF001664">
    <property type="entry name" value="PRK00431.1-6"/>
    <property type="match status" value="1"/>
</dbReference>
<dbReference type="InterPro" id="IPR043472">
    <property type="entry name" value="Macro_dom-like"/>
</dbReference>
<dbReference type="STRING" id="38488.A0A4Y8CYT3"/>
<dbReference type="AlphaFoldDB" id="A0A4Y8CYT3"/>
<dbReference type="EMBL" id="PHWZ01000259">
    <property type="protein sequence ID" value="TEY52075.1"/>
    <property type="molecule type" value="Genomic_DNA"/>
</dbReference>
<dbReference type="CDD" id="cd02440">
    <property type="entry name" value="AdoMet_MTases"/>
    <property type="match status" value="1"/>
</dbReference>
<evidence type="ECO:0000313" key="5">
    <source>
        <dbReference type="EMBL" id="TEY52075.1"/>
    </source>
</evidence>
<dbReference type="PROSITE" id="PS51154">
    <property type="entry name" value="MACRO"/>
    <property type="match status" value="1"/>
</dbReference>
<keyword evidence="1" id="KW-0489">Methyltransferase</keyword>
<comment type="caution">
    <text evidence="5">The sequence shown here is derived from an EMBL/GenBank/DDBJ whole genome shotgun (WGS) entry which is preliminary data.</text>
</comment>